<protein>
    <submittedName>
        <fullName evidence="1">Uncharacterized protein</fullName>
    </submittedName>
</protein>
<dbReference type="InParanoid" id="A0A0H2S9W7"/>
<dbReference type="Proteomes" id="UP000053477">
    <property type="component" value="Unassembled WGS sequence"/>
</dbReference>
<name>A0A0H2S9W7_9AGAM</name>
<gene>
    <name evidence="1" type="ORF">SCHPADRAFT_119420</name>
</gene>
<proteinExistence type="predicted"/>
<sequence length="182" mass="21585">MTVNTELPTSSSVHVAIGRQTFVVSNPILPFSKTFEHTGRRPYRDRERTLFFAFFPRMHRPHPIIRHLRTIGANMITLFKAYQNPSPASLFRRFGAMMARKTTTTLSHLDSYFRTKFLKKRHGRTREWRWVWWKMWKITGNRRGAKERSVADCMEMLSMTNSGPHIHSVRLTLTALLRRRLR</sequence>
<evidence type="ECO:0000313" key="2">
    <source>
        <dbReference type="Proteomes" id="UP000053477"/>
    </source>
</evidence>
<reference evidence="1 2" key="1">
    <citation type="submission" date="2015-04" db="EMBL/GenBank/DDBJ databases">
        <title>Complete genome sequence of Schizopora paradoxa KUC8140, a cosmopolitan wood degrader in East Asia.</title>
        <authorList>
            <consortium name="DOE Joint Genome Institute"/>
            <person name="Min B."/>
            <person name="Park H."/>
            <person name="Jang Y."/>
            <person name="Kim J.-J."/>
            <person name="Kim K.H."/>
            <person name="Pangilinan J."/>
            <person name="Lipzen A."/>
            <person name="Riley R."/>
            <person name="Grigoriev I.V."/>
            <person name="Spatafora J.W."/>
            <person name="Choi I.-G."/>
        </authorList>
    </citation>
    <scope>NUCLEOTIDE SEQUENCE [LARGE SCALE GENOMIC DNA]</scope>
    <source>
        <strain evidence="1 2">KUC8140</strain>
    </source>
</reference>
<dbReference type="EMBL" id="KQ085894">
    <property type="protein sequence ID" value="KLO18478.1"/>
    <property type="molecule type" value="Genomic_DNA"/>
</dbReference>
<keyword evidence="2" id="KW-1185">Reference proteome</keyword>
<accession>A0A0H2S9W7</accession>
<dbReference type="AlphaFoldDB" id="A0A0H2S9W7"/>
<evidence type="ECO:0000313" key="1">
    <source>
        <dbReference type="EMBL" id="KLO18478.1"/>
    </source>
</evidence>
<organism evidence="1 2">
    <name type="scientific">Schizopora paradoxa</name>
    <dbReference type="NCBI Taxonomy" id="27342"/>
    <lineage>
        <taxon>Eukaryota</taxon>
        <taxon>Fungi</taxon>
        <taxon>Dikarya</taxon>
        <taxon>Basidiomycota</taxon>
        <taxon>Agaricomycotina</taxon>
        <taxon>Agaricomycetes</taxon>
        <taxon>Hymenochaetales</taxon>
        <taxon>Schizoporaceae</taxon>
        <taxon>Schizopora</taxon>
    </lineage>
</organism>